<sequence length="98" mass="11536">VRSARYQLSLQFLGHLLRRHQKRQSSRLPREFRRSWRRPFLEVVEMEEDPEKEEEDPEEDDIWQDGEEAAFADYFELADLGLPATLLGAALDFAGRSD</sequence>
<name>A0ABU6QS55_9FABA</name>
<reference evidence="1 2" key="1">
    <citation type="journal article" date="2023" name="Plants (Basel)">
        <title>Bridging the Gap: Combining Genomics and Transcriptomics Approaches to Understand Stylosanthes scabra, an Orphan Legume from the Brazilian Caatinga.</title>
        <authorList>
            <person name="Ferreira-Neto J.R.C."/>
            <person name="da Silva M.D."/>
            <person name="Binneck E."/>
            <person name="de Melo N.F."/>
            <person name="da Silva R.H."/>
            <person name="de Melo A.L.T.M."/>
            <person name="Pandolfi V."/>
            <person name="Bustamante F.O."/>
            <person name="Brasileiro-Vidal A.C."/>
            <person name="Benko-Iseppon A.M."/>
        </authorList>
    </citation>
    <scope>NUCLEOTIDE SEQUENCE [LARGE SCALE GENOMIC DNA]</scope>
    <source>
        <tissue evidence="1">Leaves</tissue>
    </source>
</reference>
<keyword evidence="2" id="KW-1185">Reference proteome</keyword>
<evidence type="ECO:0000313" key="1">
    <source>
        <dbReference type="EMBL" id="MED6114652.1"/>
    </source>
</evidence>
<gene>
    <name evidence="1" type="ORF">PIB30_082463</name>
</gene>
<protein>
    <submittedName>
        <fullName evidence="1">Uncharacterized protein</fullName>
    </submittedName>
</protein>
<proteinExistence type="predicted"/>
<organism evidence="1 2">
    <name type="scientific">Stylosanthes scabra</name>
    <dbReference type="NCBI Taxonomy" id="79078"/>
    <lineage>
        <taxon>Eukaryota</taxon>
        <taxon>Viridiplantae</taxon>
        <taxon>Streptophyta</taxon>
        <taxon>Embryophyta</taxon>
        <taxon>Tracheophyta</taxon>
        <taxon>Spermatophyta</taxon>
        <taxon>Magnoliopsida</taxon>
        <taxon>eudicotyledons</taxon>
        <taxon>Gunneridae</taxon>
        <taxon>Pentapetalae</taxon>
        <taxon>rosids</taxon>
        <taxon>fabids</taxon>
        <taxon>Fabales</taxon>
        <taxon>Fabaceae</taxon>
        <taxon>Papilionoideae</taxon>
        <taxon>50 kb inversion clade</taxon>
        <taxon>dalbergioids sensu lato</taxon>
        <taxon>Dalbergieae</taxon>
        <taxon>Pterocarpus clade</taxon>
        <taxon>Stylosanthes</taxon>
    </lineage>
</organism>
<feature type="non-terminal residue" evidence="1">
    <location>
        <position position="1"/>
    </location>
</feature>
<dbReference type="Proteomes" id="UP001341840">
    <property type="component" value="Unassembled WGS sequence"/>
</dbReference>
<accession>A0ABU6QS55</accession>
<comment type="caution">
    <text evidence="1">The sequence shown here is derived from an EMBL/GenBank/DDBJ whole genome shotgun (WGS) entry which is preliminary data.</text>
</comment>
<evidence type="ECO:0000313" key="2">
    <source>
        <dbReference type="Proteomes" id="UP001341840"/>
    </source>
</evidence>
<dbReference type="EMBL" id="JASCZI010001269">
    <property type="protein sequence ID" value="MED6114652.1"/>
    <property type="molecule type" value="Genomic_DNA"/>
</dbReference>